<dbReference type="AlphaFoldDB" id="A0AAV3SIE9"/>
<sequence length="345" mass="38803">MAIPFGATWGTLIKRCEKLPADATLITSLASKRFRITGVQDQRILIEDVDSGDSQPLQREQFEALAGHTREAIEGYELDRLPPKAEPYAAVLALHPRYVLDERESTLTELEEADESAVLDDAPHLSLNTGADGESDSKREEPEIDVYSDMLLLIDVFERENMSALEGVETPILVNLYTLLSDVQRNANDLRQDVTDVLLEHVGHDRPVHGQYGLVQRTTRRNRSLKDDETVLEAFAETGIDREQLLGVDRNKVEEALDVVSVSESAVYDVSESEYVHKAEVDEERKETRLQGLKDRLAVTDDPEADVLRQEVDRLEQEIEELTEFSPASTFGEQAESQYLTKHAS</sequence>
<dbReference type="EMBL" id="BAAADN010000045">
    <property type="protein sequence ID" value="GAA0469499.1"/>
    <property type="molecule type" value="Genomic_DNA"/>
</dbReference>
<dbReference type="GeneID" id="71764188"/>
<evidence type="ECO:0000256" key="1">
    <source>
        <dbReference type="SAM" id="MobiDB-lite"/>
    </source>
</evidence>
<reference evidence="2" key="1">
    <citation type="journal article" date="2014" name="Int. J. Syst. Evol. Microbiol.">
        <title>Complete genome sequence of Corynebacterium casei LMG S-19264T (=DSM 44701T), isolated from a smear-ripened cheese.</title>
        <authorList>
            <consortium name="US DOE Joint Genome Institute (JGI-PGF)"/>
            <person name="Walter F."/>
            <person name="Albersmeier A."/>
            <person name="Kalinowski J."/>
            <person name="Ruckert C."/>
        </authorList>
    </citation>
    <scope>NUCLEOTIDE SEQUENCE</scope>
    <source>
        <strain evidence="2">JCM 12289</strain>
    </source>
</reference>
<evidence type="ECO:0008006" key="6">
    <source>
        <dbReference type="Google" id="ProtNLM"/>
    </source>
</evidence>
<evidence type="ECO:0000313" key="2">
    <source>
        <dbReference type="EMBL" id="GAA0469499.1"/>
    </source>
</evidence>
<evidence type="ECO:0000313" key="4">
    <source>
        <dbReference type="Proteomes" id="UP000830542"/>
    </source>
</evidence>
<feature type="compositionally biased region" description="Polar residues" evidence="1">
    <location>
        <begin position="326"/>
        <end position="345"/>
    </location>
</feature>
<organism evidence="2 5">
    <name type="scientific">Halococcus dombrowskii</name>
    <dbReference type="NCBI Taxonomy" id="179637"/>
    <lineage>
        <taxon>Archaea</taxon>
        <taxon>Methanobacteriati</taxon>
        <taxon>Methanobacteriota</taxon>
        <taxon>Stenosarchaea group</taxon>
        <taxon>Halobacteria</taxon>
        <taxon>Halobacteriales</taxon>
        <taxon>Halococcaceae</taxon>
        <taxon>Halococcus</taxon>
    </lineage>
</organism>
<protein>
    <recommendedName>
        <fullName evidence="6">DUF2800 family protein</fullName>
    </recommendedName>
</protein>
<reference evidence="2" key="3">
    <citation type="submission" date="2023-12" db="EMBL/GenBank/DDBJ databases">
        <authorList>
            <person name="Sun Q."/>
            <person name="Inoue M."/>
        </authorList>
    </citation>
    <scope>NUCLEOTIDE SEQUENCE</scope>
    <source>
        <strain evidence="2">JCM 12289</strain>
    </source>
</reference>
<dbReference type="KEGG" id="hdo:MUK72_20030"/>
<gene>
    <name evidence="2" type="ORF">GCM10008985_28150</name>
    <name evidence="3" type="ORF">MUK72_20030</name>
</gene>
<accession>A0AAV3SIE9</accession>
<evidence type="ECO:0000313" key="3">
    <source>
        <dbReference type="EMBL" id="UOO97568.1"/>
    </source>
</evidence>
<dbReference type="InterPro" id="IPR058289">
    <property type="entry name" value="DUF7983"/>
</dbReference>
<name>A0AAV3SIE9_HALDO</name>
<reference evidence="3" key="2">
    <citation type="submission" date="2022-04" db="EMBL/GenBank/DDBJ databases">
        <title>Sequencing and genomic assembly of Halococcus dombrowskii.</title>
        <authorList>
            <person name="Lim S.W."/>
            <person name="MacLea K.S."/>
        </authorList>
    </citation>
    <scope>NUCLEOTIDE SEQUENCE</scope>
    <source>
        <strain evidence="3">H4</strain>
        <plasmid evidence="3">unnamed5</plasmid>
    </source>
</reference>
<keyword evidence="4" id="KW-1185">Reference proteome</keyword>
<feature type="region of interest" description="Disordered" evidence="1">
    <location>
        <begin position="323"/>
        <end position="345"/>
    </location>
</feature>
<dbReference type="Pfam" id="PF25943">
    <property type="entry name" value="DUF7983"/>
    <property type="match status" value="1"/>
</dbReference>
<dbReference type="RefSeq" id="WP_244707249.1">
    <property type="nucleotide sequence ID" value="NZ_BAAADN010000045.1"/>
</dbReference>
<dbReference type="Proteomes" id="UP000830542">
    <property type="component" value="Plasmid unnamed5"/>
</dbReference>
<proteinExistence type="predicted"/>
<feature type="region of interest" description="Disordered" evidence="1">
    <location>
        <begin position="113"/>
        <end position="142"/>
    </location>
</feature>
<dbReference type="EMBL" id="CP095010">
    <property type="protein sequence ID" value="UOO97568.1"/>
    <property type="molecule type" value="Genomic_DNA"/>
</dbReference>
<geneLocation type="plasmid" evidence="3 4">
    <name>unnamed5</name>
</geneLocation>
<evidence type="ECO:0000313" key="5">
    <source>
        <dbReference type="Proteomes" id="UP001500962"/>
    </source>
</evidence>
<keyword evidence="3" id="KW-0614">Plasmid</keyword>
<dbReference type="Proteomes" id="UP001500962">
    <property type="component" value="Unassembled WGS sequence"/>
</dbReference>